<dbReference type="AlphaFoldDB" id="Q18IG2"/>
<dbReference type="Gene3D" id="3.10.28.10">
    <property type="entry name" value="Homing endonucleases"/>
    <property type="match status" value="2"/>
</dbReference>
<gene>
    <name evidence="1" type="ordered locus">HQ_2083A</name>
</gene>
<accession>Q18IG2</accession>
<name>Q18IG2_HALWD</name>
<keyword evidence="2" id="KW-1185">Reference proteome</keyword>
<evidence type="ECO:0000313" key="1">
    <source>
        <dbReference type="EMBL" id="CAJ52210.1"/>
    </source>
</evidence>
<dbReference type="Proteomes" id="UP000001975">
    <property type="component" value="Chromosome"/>
</dbReference>
<dbReference type="SUPFAM" id="SSF55608">
    <property type="entry name" value="Homing endonucleases"/>
    <property type="match status" value="2"/>
</dbReference>
<evidence type="ECO:0000313" key="2">
    <source>
        <dbReference type="Proteomes" id="UP000001975"/>
    </source>
</evidence>
<sequence>MSDIKNEDSVSEWYFCGLFDSRASVNLEINACDANSIGYRVIPHISIPTYSSIHAGLISSYLHSNDICYILNDNDNIIISDRSAINSLSNHLRGKIIAKAEQLTFLSDSLFALFDNGRAHSPRGIISMLEGFEAINPRWAGYKNRKYTAQFISSKMEEMFDINTANIEPLSAPDDDYPTSPSDQYFIGFIDNSSRFTISIKKSPEYKIGYSAHPSFKLTGRWVGPRLNAYIEEFLNELPVKYSMSDDFQHLDISITNLDSLETLIEKVGPDLFIQYPQAEFLFEQGIPAFRDGYHHTKQGLYELVSVFENIPTTRISSRRKYTSDYFEELWGNKLNLM</sequence>
<protein>
    <submittedName>
        <fullName evidence="1">Homolog to haloviral protein</fullName>
    </submittedName>
</protein>
<dbReference type="HOGENOM" id="CLU_820417_0_0_2"/>
<dbReference type="eggNOG" id="arCOG08947">
    <property type="taxonomic scope" value="Archaea"/>
</dbReference>
<proteinExistence type="predicted"/>
<reference evidence="1 2" key="1">
    <citation type="journal article" date="2006" name="BMC Genomics">
        <title>The genome of the square archaeon Haloquadratum walsbyi: life at the limits of water activity.</title>
        <authorList>
            <person name="Bolhuis H.H."/>
            <person name="Palm P.P."/>
            <person name="Wende A.W."/>
            <person name="Falb M.M."/>
            <person name="Rampp M.M."/>
            <person name="Rodriguez-Valera F.F."/>
            <person name="Pfeiffer F.F."/>
            <person name="Oesterhelt D.D."/>
        </authorList>
    </citation>
    <scope>NUCLEOTIDE SEQUENCE [LARGE SCALE GENOMIC DNA]</scope>
    <source>
        <strain evidence="2">DSM 16790 / HBSQ001</strain>
    </source>
</reference>
<dbReference type="EMBL" id="AM180088">
    <property type="protein sequence ID" value="CAJ52210.1"/>
    <property type="molecule type" value="Genomic_DNA"/>
</dbReference>
<dbReference type="STRING" id="362976.HQ_2083A"/>
<organism evidence="1 2">
    <name type="scientific">Haloquadratum walsbyi (strain DSM 16790 / HBSQ001)</name>
    <dbReference type="NCBI Taxonomy" id="362976"/>
    <lineage>
        <taxon>Archaea</taxon>
        <taxon>Methanobacteriati</taxon>
        <taxon>Methanobacteriota</taxon>
        <taxon>Stenosarchaea group</taxon>
        <taxon>Halobacteria</taxon>
        <taxon>Halobacteriales</taxon>
        <taxon>Haloferacaceae</taxon>
        <taxon>Haloquadratum</taxon>
    </lineage>
</organism>
<dbReference type="KEGG" id="hwa:HQ_2083A"/>
<dbReference type="InterPro" id="IPR027434">
    <property type="entry name" value="Homing_endonucl"/>
</dbReference>